<dbReference type="InterPro" id="IPR051320">
    <property type="entry name" value="Viral_Replic_Matur_Polypro"/>
</dbReference>
<accession>A0AAW2LTE2</accession>
<dbReference type="Gene3D" id="3.30.70.270">
    <property type="match status" value="1"/>
</dbReference>
<comment type="caution">
    <text evidence="2">The sequence shown here is derived from an EMBL/GenBank/DDBJ whole genome shotgun (WGS) entry which is preliminary data.</text>
</comment>
<dbReference type="InterPro" id="IPR043128">
    <property type="entry name" value="Rev_trsase/Diguanyl_cyclase"/>
</dbReference>
<reference evidence="2" key="2">
    <citation type="journal article" date="2024" name="Plant">
        <title>Genomic evolution and insights into agronomic trait innovations of Sesamum species.</title>
        <authorList>
            <person name="Miao H."/>
            <person name="Wang L."/>
            <person name="Qu L."/>
            <person name="Liu H."/>
            <person name="Sun Y."/>
            <person name="Le M."/>
            <person name="Wang Q."/>
            <person name="Wei S."/>
            <person name="Zheng Y."/>
            <person name="Lin W."/>
            <person name="Duan Y."/>
            <person name="Cao H."/>
            <person name="Xiong S."/>
            <person name="Wang X."/>
            <person name="Wei L."/>
            <person name="Li C."/>
            <person name="Ma Q."/>
            <person name="Ju M."/>
            <person name="Zhao R."/>
            <person name="Li G."/>
            <person name="Mu C."/>
            <person name="Tian Q."/>
            <person name="Mei H."/>
            <person name="Zhang T."/>
            <person name="Gao T."/>
            <person name="Zhang H."/>
        </authorList>
    </citation>
    <scope>NUCLEOTIDE SEQUENCE</scope>
    <source>
        <strain evidence="2">G01</strain>
    </source>
</reference>
<proteinExistence type="predicted"/>
<sequence length="149" mass="16770">MEVGGYVLTIGYYRKSIKGYEVISKPLTSLLKKDAFLWNSEAESAFNKLKGMMTSAPALAMPNFSQPFVVETDACGKGIRVVLMQRGRPITYLRKALALKNLGLSAYEKKFLALLLAVTKWKHYLQGNHFIIKTDKKILKHILDCSRNG</sequence>
<evidence type="ECO:0000313" key="2">
    <source>
        <dbReference type="EMBL" id="KAL0322459.1"/>
    </source>
</evidence>
<dbReference type="FunFam" id="3.30.70.270:FF:000020">
    <property type="entry name" value="Transposon Tf2-6 polyprotein-like Protein"/>
    <property type="match status" value="1"/>
</dbReference>
<dbReference type="PANTHER" id="PTHR33064:SF40">
    <property type="entry name" value="REVERSE TRANSCRIPTASE_RETROTRANSPOSON-DERIVED PROTEIN RNASE H-LIKE DOMAIN-CONTAINING PROTEIN"/>
    <property type="match status" value="1"/>
</dbReference>
<protein>
    <submittedName>
        <fullName evidence="2">Retrovirus-related Pol polyprotein from transposon.6</fullName>
    </submittedName>
</protein>
<dbReference type="AlphaFoldDB" id="A0AAW2LTE2"/>
<dbReference type="SUPFAM" id="SSF56672">
    <property type="entry name" value="DNA/RNA polymerases"/>
    <property type="match status" value="1"/>
</dbReference>
<dbReference type="InterPro" id="IPR041577">
    <property type="entry name" value="RT_RNaseH_2"/>
</dbReference>
<dbReference type="Pfam" id="PF17919">
    <property type="entry name" value="RT_RNaseH_2"/>
    <property type="match status" value="1"/>
</dbReference>
<dbReference type="EMBL" id="JACGWK010000012">
    <property type="protein sequence ID" value="KAL0322459.1"/>
    <property type="molecule type" value="Genomic_DNA"/>
</dbReference>
<dbReference type="InterPro" id="IPR043502">
    <property type="entry name" value="DNA/RNA_pol_sf"/>
</dbReference>
<organism evidence="2">
    <name type="scientific">Sesamum angustifolium</name>
    <dbReference type="NCBI Taxonomy" id="2727405"/>
    <lineage>
        <taxon>Eukaryota</taxon>
        <taxon>Viridiplantae</taxon>
        <taxon>Streptophyta</taxon>
        <taxon>Embryophyta</taxon>
        <taxon>Tracheophyta</taxon>
        <taxon>Spermatophyta</taxon>
        <taxon>Magnoliopsida</taxon>
        <taxon>eudicotyledons</taxon>
        <taxon>Gunneridae</taxon>
        <taxon>Pentapetalae</taxon>
        <taxon>asterids</taxon>
        <taxon>lamiids</taxon>
        <taxon>Lamiales</taxon>
        <taxon>Pedaliaceae</taxon>
        <taxon>Sesamum</taxon>
    </lineage>
</organism>
<name>A0AAW2LTE2_9LAMI</name>
<feature type="domain" description="Reverse transcriptase/retrotransposon-derived protein RNase H-like" evidence="1">
    <location>
        <begin position="38"/>
        <end position="132"/>
    </location>
</feature>
<gene>
    <name evidence="2" type="ORF">Sangu_1865200</name>
</gene>
<dbReference type="PANTHER" id="PTHR33064">
    <property type="entry name" value="POL PROTEIN"/>
    <property type="match status" value="1"/>
</dbReference>
<reference evidence="2" key="1">
    <citation type="submission" date="2020-06" db="EMBL/GenBank/DDBJ databases">
        <authorList>
            <person name="Li T."/>
            <person name="Hu X."/>
            <person name="Zhang T."/>
            <person name="Song X."/>
            <person name="Zhang H."/>
            <person name="Dai N."/>
            <person name="Sheng W."/>
            <person name="Hou X."/>
            <person name="Wei L."/>
        </authorList>
    </citation>
    <scope>NUCLEOTIDE SEQUENCE</scope>
    <source>
        <strain evidence="2">G01</strain>
        <tissue evidence="2">Leaf</tissue>
    </source>
</reference>
<evidence type="ECO:0000259" key="1">
    <source>
        <dbReference type="Pfam" id="PF17919"/>
    </source>
</evidence>